<evidence type="ECO:0000256" key="4">
    <source>
        <dbReference type="ARBA" id="ARBA00022692"/>
    </source>
</evidence>
<evidence type="ECO:0000256" key="5">
    <source>
        <dbReference type="ARBA" id="ARBA00022989"/>
    </source>
</evidence>
<dbReference type="EMBL" id="CP001848">
    <property type="protein sequence ID" value="ADB16657.1"/>
    <property type="molecule type" value="Genomic_DNA"/>
</dbReference>
<keyword evidence="7" id="KW-0653">Protein transport</keyword>
<evidence type="ECO:0000256" key="6">
    <source>
        <dbReference type="ARBA" id="ARBA00023136"/>
    </source>
</evidence>
<dbReference type="eggNOG" id="COG0848">
    <property type="taxonomic scope" value="Bacteria"/>
</dbReference>
<keyword evidence="5" id="KW-1133">Transmembrane helix</keyword>
<evidence type="ECO:0000256" key="7">
    <source>
        <dbReference type="RuleBase" id="RU003879"/>
    </source>
</evidence>
<organism evidence="8 9">
    <name type="scientific">Pirellula staleyi (strain ATCC 27377 / DSM 6068 / ICPB 4128)</name>
    <name type="common">Pirella staleyi</name>
    <dbReference type="NCBI Taxonomy" id="530564"/>
    <lineage>
        <taxon>Bacteria</taxon>
        <taxon>Pseudomonadati</taxon>
        <taxon>Planctomycetota</taxon>
        <taxon>Planctomycetia</taxon>
        <taxon>Pirellulales</taxon>
        <taxon>Pirellulaceae</taxon>
        <taxon>Pirellula</taxon>
    </lineage>
</organism>
<dbReference type="Proteomes" id="UP000001887">
    <property type="component" value="Chromosome"/>
</dbReference>
<dbReference type="OrthoDB" id="274945at2"/>
<reference evidence="8 9" key="1">
    <citation type="journal article" date="2009" name="Stand. Genomic Sci.">
        <title>Complete genome sequence of Pirellula staleyi type strain (ATCC 27377).</title>
        <authorList>
            <person name="Clum A."/>
            <person name="Tindall B.J."/>
            <person name="Sikorski J."/>
            <person name="Ivanova N."/>
            <person name="Mavrommatis K."/>
            <person name="Lucas S."/>
            <person name="Glavina del Rio T."/>
            <person name="Nolan M."/>
            <person name="Chen F."/>
            <person name="Tice H."/>
            <person name="Pitluck S."/>
            <person name="Cheng J.F."/>
            <person name="Chertkov O."/>
            <person name="Brettin T."/>
            <person name="Han C."/>
            <person name="Detter J.C."/>
            <person name="Kuske C."/>
            <person name="Bruce D."/>
            <person name="Goodwin L."/>
            <person name="Ovchinikova G."/>
            <person name="Pati A."/>
            <person name="Mikhailova N."/>
            <person name="Chen A."/>
            <person name="Palaniappan K."/>
            <person name="Land M."/>
            <person name="Hauser L."/>
            <person name="Chang Y.J."/>
            <person name="Jeffries C.D."/>
            <person name="Chain P."/>
            <person name="Rohde M."/>
            <person name="Goker M."/>
            <person name="Bristow J."/>
            <person name="Eisen J.A."/>
            <person name="Markowitz V."/>
            <person name="Hugenholtz P."/>
            <person name="Kyrpides N.C."/>
            <person name="Klenk H.P."/>
            <person name="Lapidus A."/>
        </authorList>
    </citation>
    <scope>NUCLEOTIDE SEQUENCE [LARGE SCALE GENOMIC DNA]</scope>
    <source>
        <strain evidence="9">ATCC 27377 / DSM 6068 / ICPB 4128</strain>
    </source>
</reference>
<keyword evidence="9" id="KW-1185">Reference proteome</keyword>
<dbReference type="GO" id="GO:0015031">
    <property type="term" value="P:protein transport"/>
    <property type="evidence" value="ECO:0007669"/>
    <property type="project" value="UniProtKB-KW"/>
</dbReference>
<dbReference type="KEGG" id="psl:Psta_1983"/>
<dbReference type="PANTHER" id="PTHR30558">
    <property type="entry name" value="EXBD MEMBRANE COMPONENT OF PMF-DRIVEN MACROMOLECULE IMPORT SYSTEM"/>
    <property type="match status" value="1"/>
</dbReference>
<dbReference type="STRING" id="530564.Psta_1983"/>
<dbReference type="InterPro" id="IPR003400">
    <property type="entry name" value="ExbD"/>
</dbReference>
<keyword evidence="3" id="KW-1003">Cell membrane</keyword>
<keyword evidence="4 7" id="KW-0812">Transmembrane</keyword>
<dbReference type="AlphaFoldDB" id="D2R0Q9"/>
<keyword evidence="6" id="KW-0472">Membrane</keyword>
<name>D2R0Q9_PIRSD</name>
<sequence precursor="true">MKLNRRHRGQPLQMNMTPMIDVTFLLLIFFMTVSQVSAVNKQSIPLPKLRGSQDQQEAAITINVSETGEINVSGNTVSLATVIQDLTTAINEAGGDPSRVAVTLRADRRGNSRMVNEIVRACNKLQIVRLRLAVENSQP</sequence>
<evidence type="ECO:0000256" key="3">
    <source>
        <dbReference type="ARBA" id="ARBA00022475"/>
    </source>
</evidence>
<dbReference type="GO" id="GO:0005886">
    <property type="term" value="C:plasma membrane"/>
    <property type="evidence" value="ECO:0007669"/>
    <property type="project" value="UniProtKB-SubCell"/>
</dbReference>
<evidence type="ECO:0000313" key="8">
    <source>
        <dbReference type="EMBL" id="ADB16657.1"/>
    </source>
</evidence>
<dbReference type="Pfam" id="PF02472">
    <property type="entry name" value="ExbD"/>
    <property type="match status" value="1"/>
</dbReference>
<comment type="similarity">
    <text evidence="2 7">Belongs to the ExbD/TolR family.</text>
</comment>
<gene>
    <name evidence="8" type="ordered locus">Psta_1983</name>
</gene>
<evidence type="ECO:0000256" key="1">
    <source>
        <dbReference type="ARBA" id="ARBA00004162"/>
    </source>
</evidence>
<evidence type="ECO:0000313" key="9">
    <source>
        <dbReference type="Proteomes" id="UP000001887"/>
    </source>
</evidence>
<keyword evidence="7" id="KW-0813">Transport</keyword>
<comment type="subcellular location">
    <subcellularLocation>
        <location evidence="1">Cell membrane</location>
        <topology evidence="1">Single-pass membrane protein</topology>
    </subcellularLocation>
    <subcellularLocation>
        <location evidence="7">Cell membrane</location>
        <topology evidence="7">Single-pass type II membrane protein</topology>
    </subcellularLocation>
</comment>
<dbReference type="PANTHER" id="PTHR30558:SF3">
    <property type="entry name" value="BIOPOLYMER TRANSPORT PROTEIN EXBD-RELATED"/>
    <property type="match status" value="1"/>
</dbReference>
<protein>
    <submittedName>
        <fullName evidence="8">Biopolymer transport protein ExbD/TolR</fullName>
    </submittedName>
</protein>
<dbReference type="GO" id="GO:0022857">
    <property type="term" value="F:transmembrane transporter activity"/>
    <property type="evidence" value="ECO:0007669"/>
    <property type="project" value="InterPro"/>
</dbReference>
<evidence type="ECO:0000256" key="2">
    <source>
        <dbReference type="ARBA" id="ARBA00005811"/>
    </source>
</evidence>
<proteinExistence type="inferred from homology"/>
<dbReference type="HOGENOM" id="CLU_085305_4_0_0"/>
<accession>D2R0Q9</accession>